<dbReference type="EMBL" id="UFQT01000980">
    <property type="protein sequence ID" value="SSX28266.1"/>
    <property type="molecule type" value="Genomic_DNA"/>
</dbReference>
<dbReference type="EMBL" id="UFQS01000980">
    <property type="protein sequence ID" value="SSX08148.1"/>
    <property type="molecule type" value="Genomic_DNA"/>
</dbReference>
<reference evidence="1" key="1">
    <citation type="submission" date="2018-04" db="EMBL/GenBank/DDBJ databases">
        <authorList>
            <person name="Go L.Y."/>
            <person name="Mitchell J.A."/>
        </authorList>
    </citation>
    <scope>NUCLEOTIDE SEQUENCE</scope>
    <source>
        <tissue evidence="1">Whole organism</tissue>
    </source>
</reference>
<name>A0A336KUX5_CULSO</name>
<accession>A0A336KUX5</accession>
<organism evidence="1">
    <name type="scientific">Culicoides sonorensis</name>
    <name type="common">Biting midge</name>
    <dbReference type="NCBI Taxonomy" id="179676"/>
    <lineage>
        <taxon>Eukaryota</taxon>
        <taxon>Metazoa</taxon>
        <taxon>Ecdysozoa</taxon>
        <taxon>Arthropoda</taxon>
        <taxon>Hexapoda</taxon>
        <taxon>Insecta</taxon>
        <taxon>Pterygota</taxon>
        <taxon>Neoptera</taxon>
        <taxon>Endopterygota</taxon>
        <taxon>Diptera</taxon>
        <taxon>Nematocera</taxon>
        <taxon>Chironomoidea</taxon>
        <taxon>Ceratopogonidae</taxon>
        <taxon>Ceratopogoninae</taxon>
        <taxon>Culicoides</taxon>
        <taxon>Monoculicoides</taxon>
    </lineage>
</organism>
<evidence type="ECO:0000313" key="1">
    <source>
        <dbReference type="EMBL" id="SSX08148.1"/>
    </source>
</evidence>
<dbReference type="VEuPathDB" id="VectorBase:CSON015445"/>
<proteinExistence type="predicted"/>
<sequence>MKNRFFTHNEVQGYTIRFSDIYLNRSIYKKTSKIENGDGQLETITVPNGMHQMMIQGANGEHQVLQVLSLKDATSLTKAMAAMSEVKSDDHTIKGLLFLINRFLFIKYCHV</sequence>
<dbReference type="AlphaFoldDB" id="A0A336KUX5"/>
<reference evidence="2" key="2">
    <citation type="submission" date="2018-07" db="EMBL/GenBank/DDBJ databases">
        <authorList>
            <person name="Quirk P.G."/>
            <person name="Krulwich T.A."/>
        </authorList>
    </citation>
    <scope>NUCLEOTIDE SEQUENCE</scope>
</reference>
<gene>
    <name evidence="1" type="primary">CSON015445</name>
</gene>
<protein>
    <submittedName>
        <fullName evidence="1">CSON015445 protein</fullName>
    </submittedName>
</protein>
<evidence type="ECO:0000313" key="2">
    <source>
        <dbReference type="EMBL" id="SSX28266.1"/>
    </source>
</evidence>